<feature type="domain" description="Histidine kinase" evidence="17">
    <location>
        <begin position="296"/>
        <end position="382"/>
    </location>
</feature>
<evidence type="ECO:0000259" key="17">
    <source>
        <dbReference type="PROSITE" id="PS50109"/>
    </source>
</evidence>
<keyword evidence="9" id="KW-0479">Metal-binding</keyword>
<feature type="transmembrane region" description="Helical" evidence="16">
    <location>
        <begin position="112"/>
        <end position="129"/>
    </location>
</feature>
<dbReference type="PROSITE" id="PS50109">
    <property type="entry name" value="HIS_KIN"/>
    <property type="match status" value="1"/>
</dbReference>
<evidence type="ECO:0000256" key="13">
    <source>
        <dbReference type="ARBA" id="ARBA00023014"/>
    </source>
</evidence>
<reference evidence="18" key="1">
    <citation type="submission" date="2021-01" db="EMBL/GenBank/DDBJ databases">
        <title>Whole genome shotgun sequence of Actinoplanes capillaceus NBRC 16408.</title>
        <authorList>
            <person name="Komaki H."/>
            <person name="Tamura T."/>
        </authorList>
    </citation>
    <scope>NUCLEOTIDE SEQUENCE [LARGE SCALE GENOMIC DNA]</scope>
    <source>
        <strain evidence="18">NBRC 16408</strain>
    </source>
</reference>
<name>A0ABQ3WJF3_9ACTN</name>
<sequence>MALDAPPLRWMASLLYVAVMLTGLYYVAAGLAPDWSGAELAVFAGGLVALLAVEQLDWRRPRTRHWAGSLLVVRIVLLEIVNSADEAGFSRALFVLVPFFAYLWLGRATGIALAVVYLLAALIRAGTVTGGRTDPEVVSDLFMLFIGLVLVVSTAAVAAEQRRSRLRAERLVTELTATQQRVAELSAASERNRLARDIHDSVGHHLTAVSVQLAKAEAFRERDPEVADRAVADARRATGRALREVRESVGALRAEPFSLAASLFALVDGLHDADFRVVLDVGDEELDQGRAGSEALYRVAQEALTNARRHAGADLVRVAVRRGDDGAVLEVEDNGQGFTPDTAVGGGLSGMRERLAVLGGSVRVESRPGHGTRIVASVPAGTR</sequence>
<keyword evidence="7" id="KW-0963">Cytoplasm</keyword>
<comment type="subcellular location">
    <subcellularLocation>
        <location evidence="3">Cytoplasm</location>
    </subcellularLocation>
</comment>
<keyword evidence="11" id="KW-0408">Iron</keyword>
<keyword evidence="8" id="KW-0808">Transferase</keyword>
<dbReference type="EMBL" id="BOMF01000071">
    <property type="protein sequence ID" value="GID46361.1"/>
    <property type="molecule type" value="Genomic_DNA"/>
</dbReference>
<feature type="transmembrane region" description="Helical" evidence="16">
    <location>
        <begin position="65"/>
        <end position="82"/>
    </location>
</feature>
<dbReference type="SUPFAM" id="SSF55874">
    <property type="entry name" value="ATPase domain of HSP90 chaperone/DNA topoisomerase II/histidine kinase"/>
    <property type="match status" value="1"/>
</dbReference>
<dbReference type="Gene3D" id="3.30.565.10">
    <property type="entry name" value="Histidine kinase-like ATPase, C-terminal domain"/>
    <property type="match status" value="1"/>
</dbReference>
<evidence type="ECO:0000256" key="14">
    <source>
        <dbReference type="ARBA" id="ARBA00024827"/>
    </source>
</evidence>
<dbReference type="InterPro" id="IPR050482">
    <property type="entry name" value="Sensor_HK_TwoCompSys"/>
</dbReference>
<evidence type="ECO:0000256" key="7">
    <source>
        <dbReference type="ARBA" id="ARBA00022490"/>
    </source>
</evidence>
<evidence type="ECO:0000256" key="11">
    <source>
        <dbReference type="ARBA" id="ARBA00023004"/>
    </source>
</evidence>
<dbReference type="CDD" id="cd16917">
    <property type="entry name" value="HATPase_UhpB-NarQ-NarX-like"/>
    <property type="match status" value="1"/>
</dbReference>
<protein>
    <recommendedName>
        <fullName evidence="5">Oxygen sensor histidine kinase NreB</fullName>
        <ecNumber evidence="4">2.7.13.3</ecNumber>
    </recommendedName>
    <alternativeName>
        <fullName evidence="15">Nitrogen regulation protein B</fullName>
    </alternativeName>
</protein>
<evidence type="ECO:0000256" key="10">
    <source>
        <dbReference type="ARBA" id="ARBA00022777"/>
    </source>
</evidence>
<comment type="caution">
    <text evidence="18">The sequence shown here is derived from an EMBL/GenBank/DDBJ whole genome shotgun (WGS) entry which is preliminary data.</text>
</comment>
<dbReference type="Pfam" id="PF02518">
    <property type="entry name" value="HATPase_c"/>
    <property type="match status" value="1"/>
</dbReference>
<keyword evidence="6" id="KW-0004">4Fe-4S</keyword>
<keyword evidence="13" id="KW-0411">Iron-sulfur</keyword>
<evidence type="ECO:0000256" key="8">
    <source>
        <dbReference type="ARBA" id="ARBA00022679"/>
    </source>
</evidence>
<evidence type="ECO:0000256" key="12">
    <source>
        <dbReference type="ARBA" id="ARBA00023012"/>
    </source>
</evidence>
<dbReference type="InterPro" id="IPR005467">
    <property type="entry name" value="His_kinase_dom"/>
</dbReference>
<evidence type="ECO:0000256" key="2">
    <source>
        <dbReference type="ARBA" id="ARBA00001966"/>
    </source>
</evidence>
<feature type="transmembrane region" description="Helical" evidence="16">
    <location>
        <begin position="35"/>
        <end position="53"/>
    </location>
</feature>
<evidence type="ECO:0000256" key="15">
    <source>
        <dbReference type="ARBA" id="ARBA00030800"/>
    </source>
</evidence>
<evidence type="ECO:0000256" key="6">
    <source>
        <dbReference type="ARBA" id="ARBA00022485"/>
    </source>
</evidence>
<keyword evidence="16" id="KW-0812">Transmembrane</keyword>
<dbReference type="InterPro" id="IPR003594">
    <property type="entry name" value="HATPase_dom"/>
</dbReference>
<keyword evidence="16" id="KW-0472">Membrane</keyword>
<keyword evidence="16" id="KW-1133">Transmembrane helix</keyword>
<dbReference type="InterPro" id="IPR036890">
    <property type="entry name" value="HATPase_C_sf"/>
</dbReference>
<evidence type="ECO:0000313" key="18">
    <source>
        <dbReference type="EMBL" id="GID46361.1"/>
    </source>
</evidence>
<dbReference type="Gene3D" id="1.20.5.1930">
    <property type="match status" value="1"/>
</dbReference>
<evidence type="ECO:0000256" key="5">
    <source>
        <dbReference type="ARBA" id="ARBA00017322"/>
    </source>
</evidence>
<dbReference type="Pfam" id="PF07730">
    <property type="entry name" value="HisKA_3"/>
    <property type="match status" value="1"/>
</dbReference>
<evidence type="ECO:0000256" key="3">
    <source>
        <dbReference type="ARBA" id="ARBA00004496"/>
    </source>
</evidence>
<keyword evidence="12" id="KW-0902">Two-component regulatory system</keyword>
<dbReference type="InterPro" id="IPR011712">
    <property type="entry name" value="Sig_transdc_His_kin_sub3_dim/P"/>
</dbReference>
<dbReference type="SMART" id="SM00387">
    <property type="entry name" value="HATPase_c"/>
    <property type="match status" value="1"/>
</dbReference>
<comment type="catalytic activity">
    <reaction evidence="1">
        <text>ATP + protein L-histidine = ADP + protein N-phospho-L-histidine.</text>
        <dbReference type="EC" id="2.7.13.3"/>
    </reaction>
</comment>
<comment type="cofactor">
    <cofactor evidence="2">
        <name>[4Fe-4S] cluster</name>
        <dbReference type="ChEBI" id="CHEBI:49883"/>
    </cofactor>
</comment>
<dbReference type="RefSeq" id="WP_204296666.1">
    <property type="nucleotide sequence ID" value="NZ_BAAAGQ010000005.1"/>
</dbReference>
<feature type="transmembrane region" description="Helical" evidence="16">
    <location>
        <begin position="141"/>
        <end position="159"/>
    </location>
</feature>
<evidence type="ECO:0000256" key="9">
    <source>
        <dbReference type="ARBA" id="ARBA00022723"/>
    </source>
</evidence>
<dbReference type="InterPro" id="IPR004358">
    <property type="entry name" value="Sig_transdc_His_kin-like_C"/>
</dbReference>
<gene>
    <name evidence="18" type="ORF">Aca07nite_36360</name>
</gene>
<dbReference type="EC" id="2.7.13.3" evidence="4"/>
<organism evidence="18">
    <name type="scientific">Actinoplanes campanulatus</name>
    <dbReference type="NCBI Taxonomy" id="113559"/>
    <lineage>
        <taxon>Bacteria</taxon>
        <taxon>Bacillati</taxon>
        <taxon>Actinomycetota</taxon>
        <taxon>Actinomycetes</taxon>
        <taxon>Micromonosporales</taxon>
        <taxon>Micromonosporaceae</taxon>
        <taxon>Actinoplanes</taxon>
    </lineage>
</organism>
<evidence type="ECO:0000256" key="1">
    <source>
        <dbReference type="ARBA" id="ARBA00000085"/>
    </source>
</evidence>
<keyword evidence="10" id="KW-0418">Kinase</keyword>
<dbReference type="PRINTS" id="PR00344">
    <property type="entry name" value="BCTRLSENSOR"/>
</dbReference>
<proteinExistence type="predicted"/>
<evidence type="ECO:0000256" key="4">
    <source>
        <dbReference type="ARBA" id="ARBA00012438"/>
    </source>
</evidence>
<evidence type="ECO:0000256" key="16">
    <source>
        <dbReference type="SAM" id="Phobius"/>
    </source>
</evidence>
<dbReference type="PANTHER" id="PTHR24421">
    <property type="entry name" value="NITRATE/NITRITE SENSOR PROTEIN NARX-RELATED"/>
    <property type="match status" value="1"/>
</dbReference>
<comment type="function">
    <text evidence="14">Member of the two-component regulatory system NreB/NreC involved in the control of dissimilatory nitrate/nitrite reduction in response to oxygen. NreB functions as a direct oxygen sensor histidine kinase which is autophosphorylated, in the absence of oxygen, probably at the conserved histidine residue, and transfers its phosphate group probably to a conserved aspartate residue of NreC. NreB/NreC activates the expression of the nitrate (narGHJI) and nitrite (nir) reductase operons, as well as the putative nitrate transporter gene narT.</text>
</comment>
<feature type="transmembrane region" description="Helical" evidence="16">
    <location>
        <begin position="12"/>
        <end position="29"/>
    </location>
</feature>
<accession>A0ABQ3WJF3</accession>